<evidence type="ECO:0000313" key="1">
    <source>
        <dbReference type="EMBL" id="PWW72057.1"/>
    </source>
</evidence>
<reference evidence="1 2" key="1">
    <citation type="submission" date="2018-03" db="EMBL/GenBank/DDBJ databases">
        <title>Genomes of Pezizomycetes fungi and the evolution of truffles.</title>
        <authorList>
            <person name="Murat C."/>
            <person name="Payen T."/>
            <person name="Noel B."/>
            <person name="Kuo A."/>
            <person name="Martin F.M."/>
        </authorList>
    </citation>
    <scope>NUCLEOTIDE SEQUENCE [LARGE SCALE GENOMIC DNA]</scope>
    <source>
        <strain evidence="1">091103-1</strain>
    </source>
</reference>
<accession>A0A317SEA3</accession>
<dbReference type="STRING" id="42249.A0A317SEA3"/>
<evidence type="ECO:0008006" key="3">
    <source>
        <dbReference type="Google" id="ProtNLM"/>
    </source>
</evidence>
<dbReference type="OrthoDB" id="3439492at2759"/>
<protein>
    <recommendedName>
        <fullName evidence="3">DDE-1 domain-containing protein</fullName>
    </recommendedName>
</protein>
<keyword evidence="2" id="KW-1185">Reference proteome</keyword>
<proteinExistence type="predicted"/>
<dbReference type="AlphaFoldDB" id="A0A317SEA3"/>
<evidence type="ECO:0000313" key="2">
    <source>
        <dbReference type="Proteomes" id="UP000246991"/>
    </source>
</evidence>
<dbReference type="Proteomes" id="UP000246991">
    <property type="component" value="Unassembled WGS sequence"/>
</dbReference>
<dbReference type="EMBL" id="PYWC01000121">
    <property type="protein sequence ID" value="PWW72057.1"/>
    <property type="molecule type" value="Genomic_DNA"/>
</dbReference>
<name>A0A317SEA3_9PEZI</name>
<gene>
    <name evidence="1" type="ORF">C7212DRAFT_354839</name>
</gene>
<organism evidence="1 2">
    <name type="scientific">Tuber magnatum</name>
    <name type="common">white Piedmont truffle</name>
    <dbReference type="NCBI Taxonomy" id="42249"/>
    <lineage>
        <taxon>Eukaryota</taxon>
        <taxon>Fungi</taxon>
        <taxon>Dikarya</taxon>
        <taxon>Ascomycota</taxon>
        <taxon>Pezizomycotina</taxon>
        <taxon>Pezizomycetes</taxon>
        <taxon>Pezizales</taxon>
        <taxon>Tuberaceae</taxon>
        <taxon>Tuber</taxon>
    </lineage>
</organism>
<sequence>MSERKACQEFKVSCGTIQGRPAGASTSREKERGFAPSHTRVREMAEKIIESGGRSVVIGKSWGTQSELMRQFFDQFDTVRARYGIQQKDIWNVDEHGIALGVCVNTHVIDKAGKKRTYMQSPESHEWVSIIKTISATGKHIRLVVIFKGQNVQTSWFEEDNLPN</sequence>
<comment type="caution">
    <text evidence="1">The sequence shown here is derived from an EMBL/GenBank/DDBJ whole genome shotgun (WGS) entry which is preliminary data.</text>
</comment>